<dbReference type="InterPro" id="IPR001138">
    <property type="entry name" value="Zn2Cys6_DnaBD"/>
</dbReference>
<gene>
    <name evidence="9" type="ORF">PENARI_c017G01444</name>
</gene>
<dbReference type="GO" id="GO:0008270">
    <property type="term" value="F:zinc ion binding"/>
    <property type="evidence" value="ECO:0007669"/>
    <property type="project" value="InterPro"/>
</dbReference>
<evidence type="ECO:0000256" key="5">
    <source>
        <dbReference type="ARBA" id="ARBA00023242"/>
    </source>
</evidence>
<dbReference type="Proteomes" id="UP000177622">
    <property type="component" value="Unassembled WGS sequence"/>
</dbReference>
<dbReference type="GO" id="GO:0006351">
    <property type="term" value="P:DNA-templated transcription"/>
    <property type="evidence" value="ECO:0007669"/>
    <property type="project" value="InterPro"/>
</dbReference>
<reference evidence="9 10" key="1">
    <citation type="journal article" date="2016" name="Sci. Rep.">
        <title>Penicillium arizonense, a new, genome sequenced fungal species, reveals a high chemical diversity in secreted metabolites.</title>
        <authorList>
            <person name="Grijseels S."/>
            <person name="Nielsen J.C."/>
            <person name="Randelovic M."/>
            <person name="Nielsen J."/>
            <person name="Nielsen K.F."/>
            <person name="Workman M."/>
            <person name="Frisvad J.C."/>
        </authorList>
    </citation>
    <scope>NUCLEOTIDE SEQUENCE [LARGE SCALE GENOMIC DNA]</scope>
    <source>
        <strain evidence="9 10">CBS 141311</strain>
    </source>
</reference>
<accession>A0A1F5LAN7</accession>
<dbReference type="EMBL" id="LXJU01000017">
    <property type="protein sequence ID" value="OGE50262.1"/>
    <property type="molecule type" value="Genomic_DNA"/>
</dbReference>
<dbReference type="Gene3D" id="4.10.240.10">
    <property type="entry name" value="Zn(2)-C6 fungal-type DNA-binding domain"/>
    <property type="match status" value="1"/>
</dbReference>
<protein>
    <recommendedName>
        <fullName evidence="8">Zn(2)-C6 fungal-type domain-containing protein</fullName>
    </recommendedName>
</protein>
<dbReference type="STRING" id="1835702.A0A1F5LAN7"/>
<dbReference type="PROSITE" id="PS00463">
    <property type="entry name" value="ZN2_CY6_FUNGAL_1"/>
    <property type="match status" value="1"/>
</dbReference>
<dbReference type="GO" id="GO:0005634">
    <property type="term" value="C:nucleus"/>
    <property type="evidence" value="ECO:0007669"/>
    <property type="project" value="TreeGrafter"/>
</dbReference>
<dbReference type="SMART" id="SM00906">
    <property type="entry name" value="Fungal_trans"/>
    <property type="match status" value="1"/>
</dbReference>
<dbReference type="GeneID" id="34578984"/>
<dbReference type="GO" id="GO:0000981">
    <property type="term" value="F:DNA-binding transcription factor activity, RNA polymerase II-specific"/>
    <property type="evidence" value="ECO:0007669"/>
    <property type="project" value="InterPro"/>
</dbReference>
<dbReference type="SUPFAM" id="SSF57701">
    <property type="entry name" value="Zn2/Cys6 DNA-binding domain"/>
    <property type="match status" value="1"/>
</dbReference>
<evidence type="ECO:0000313" key="10">
    <source>
        <dbReference type="Proteomes" id="UP000177622"/>
    </source>
</evidence>
<dbReference type="GO" id="GO:0000435">
    <property type="term" value="P:positive regulation of transcription from RNA polymerase II promoter by galactose"/>
    <property type="evidence" value="ECO:0007669"/>
    <property type="project" value="TreeGrafter"/>
</dbReference>
<organism evidence="9 10">
    <name type="scientific">Penicillium arizonense</name>
    <dbReference type="NCBI Taxonomy" id="1835702"/>
    <lineage>
        <taxon>Eukaryota</taxon>
        <taxon>Fungi</taxon>
        <taxon>Dikarya</taxon>
        <taxon>Ascomycota</taxon>
        <taxon>Pezizomycotina</taxon>
        <taxon>Eurotiomycetes</taxon>
        <taxon>Eurotiomycetidae</taxon>
        <taxon>Eurotiales</taxon>
        <taxon>Aspergillaceae</taxon>
        <taxon>Penicillium</taxon>
    </lineage>
</organism>
<proteinExistence type="predicted"/>
<dbReference type="AlphaFoldDB" id="A0A1F5LAN7"/>
<comment type="caution">
    <text evidence="9">The sequence shown here is derived from an EMBL/GenBank/DDBJ whole genome shotgun (WGS) entry which is preliminary data.</text>
</comment>
<keyword evidence="3" id="KW-0238">DNA-binding</keyword>
<feature type="compositionally biased region" description="Polar residues" evidence="7">
    <location>
        <begin position="1"/>
        <end position="14"/>
    </location>
</feature>
<dbReference type="PANTHER" id="PTHR47424">
    <property type="entry name" value="REGULATORY PROTEIN GAL4"/>
    <property type="match status" value="1"/>
</dbReference>
<feature type="domain" description="Zn(2)-C6 fungal-type" evidence="8">
    <location>
        <begin position="51"/>
        <end position="80"/>
    </location>
</feature>
<evidence type="ECO:0000256" key="7">
    <source>
        <dbReference type="SAM" id="MobiDB-lite"/>
    </source>
</evidence>
<sequence>MASESPQMERTPPQTDAGDQAIGTSDSNKRRAEQGNGTQTRTKRNRYISIACNECKRRKIKCNGQVPCQRCGHLNLECRYAPNCCNNNFKDSDEYRSLTDQITTLQDQVNNLFSNINDIRNQRPAFETPSFDPHSRDASQPVFTPMPPGLTKPRARHPRFHGPTSSAFNFDVAKSSLQNMGITPAEDGITDDLTTAHVTPAGSPPHLGQLLSTVHPTKDPLWSIGREETMRLLKVYEEEIGIMYPVVDIASITSQANLLYTFIEAATRTGFAQRGFPGSDGLQDEGTVLLKLILATTLVVEGGGESELGQRLYLDVKPVIESKMWEPHSIKTIQLFAIVATYHFHTDDDAMAYRVIGLAARMCLEMGLHRRDALVKSFPNEDHWNEVIRLFWSVYSLDRRWSLGTGLPFVIQDEDIDANLPEPDASLPYLRCMILYNRISSKIWYSGLGSEGTTDIRRDEIGYLDYQILQWYKQVPEELKFYPVESPKTGESVSRGMRRLRVLLYLRMNQLRILIYRPVLHSSASIAEDRGHAQTVVDVAKDTVRVLTRLNQMSDIYRTQQITFNYFLVAALAVLFLAVSHAPADFNRQVRDEFYMALDLINGFSTKSFVSKRLWKTIKGLRKIGEKLGVLARPFGTDSTDPHSSAAVAMAGLAGHPIEDLSMYGQMNNRNELGSSPLNGLQMSHELTNLFEAVGAFGNFIPGTTGPDTIGGFVGTNGEIQNTGEGLSGVLGDEGEFARVIRDLF</sequence>
<keyword evidence="2" id="KW-0805">Transcription regulation</keyword>
<dbReference type="PROSITE" id="PS50048">
    <property type="entry name" value="ZN2_CY6_FUNGAL_2"/>
    <property type="match status" value="1"/>
</dbReference>
<keyword evidence="10" id="KW-1185">Reference proteome</keyword>
<evidence type="ECO:0000259" key="8">
    <source>
        <dbReference type="PROSITE" id="PS50048"/>
    </source>
</evidence>
<dbReference type="InterPro" id="IPR036864">
    <property type="entry name" value="Zn2-C6_fun-type_DNA-bd_sf"/>
</dbReference>
<dbReference type="PANTHER" id="PTHR47424:SF5">
    <property type="entry name" value="ZN(II)2CYS6 TRANSCRIPTION FACTOR (EUROFUNG)"/>
    <property type="match status" value="1"/>
</dbReference>
<keyword evidence="1" id="KW-0479">Metal-binding</keyword>
<evidence type="ECO:0000256" key="2">
    <source>
        <dbReference type="ARBA" id="ARBA00023015"/>
    </source>
</evidence>
<evidence type="ECO:0000313" key="9">
    <source>
        <dbReference type="EMBL" id="OGE50262.1"/>
    </source>
</evidence>
<dbReference type="CDD" id="cd12148">
    <property type="entry name" value="fungal_TF_MHR"/>
    <property type="match status" value="1"/>
</dbReference>
<dbReference type="OrthoDB" id="3971593at2759"/>
<evidence type="ECO:0000256" key="1">
    <source>
        <dbReference type="ARBA" id="ARBA00022723"/>
    </source>
</evidence>
<evidence type="ECO:0000256" key="4">
    <source>
        <dbReference type="ARBA" id="ARBA00023163"/>
    </source>
</evidence>
<name>A0A1F5LAN7_PENAI</name>
<keyword evidence="6" id="KW-0175">Coiled coil</keyword>
<dbReference type="CDD" id="cd00067">
    <property type="entry name" value="GAL4"/>
    <property type="match status" value="1"/>
</dbReference>
<dbReference type="InterPro" id="IPR051127">
    <property type="entry name" value="Fungal_SecMet_Regulators"/>
</dbReference>
<evidence type="ECO:0000256" key="3">
    <source>
        <dbReference type="ARBA" id="ARBA00023125"/>
    </source>
</evidence>
<dbReference type="Pfam" id="PF04082">
    <property type="entry name" value="Fungal_trans"/>
    <property type="match status" value="1"/>
</dbReference>
<keyword evidence="5" id="KW-0539">Nucleus</keyword>
<feature type="region of interest" description="Disordered" evidence="7">
    <location>
        <begin position="1"/>
        <end position="42"/>
    </location>
</feature>
<keyword evidence="4" id="KW-0804">Transcription</keyword>
<dbReference type="RefSeq" id="XP_022485711.1">
    <property type="nucleotide sequence ID" value="XM_022634250.1"/>
</dbReference>
<dbReference type="SMART" id="SM00066">
    <property type="entry name" value="GAL4"/>
    <property type="match status" value="1"/>
</dbReference>
<evidence type="ECO:0000256" key="6">
    <source>
        <dbReference type="SAM" id="Coils"/>
    </source>
</evidence>
<feature type="coiled-coil region" evidence="6">
    <location>
        <begin position="95"/>
        <end position="122"/>
    </location>
</feature>
<dbReference type="InterPro" id="IPR007219">
    <property type="entry name" value="XnlR_reg_dom"/>
</dbReference>
<dbReference type="GO" id="GO:0000978">
    <property type="term" value="F:RNA polymerase II cis-regulatory region sequence-specific DNA binding"/>
    <property type="evidence" value="ECO:0007669"/>
    <property type="project" value="TreeGrafter"/>
</dbReference>
<dbReference type="Pfam" id="PF00172">
    <property type="entry name" value="Zn_clus"/>
    <property type="match status" value="1"/>
</dbReference>